<feature type="transmembrane region" description="Helical" evidence="2">
    <location>
        <begin position="643"/>
        <end position="666"/>
    </location>
</feature>
<keyword evidence="2" id="KW-0812">Transmembrane</keyword>
<evidence type="ECO:0000256" key="2">
    <source>
        <dbReference type="SAM" id="Phobius"/>
    </source>
</evidence>
<dbReference type="OrthoDB" id="2548253at2759"/>
<organism evidence="3 4">
    <name type="scientific">Leucosporidium creatinivorum</name>
    <dbReference type="NCBI Taxonomy" id="106004"/>
    <lineage>
        <taxon>Eukaryota</taxon>
        <taxon>Fungi</taxon>
        <taxon>Dikarya</taxon>
        <taxon>Basidiomycota</taxon>
        <taxon>Pucciniomycotina</taxon>
        <taxon>Microbotryomycetes</taxon>
        <taxon>Leucosporidiales</taxon>
        <taxon>Leucosporidium</taxon>
    </lineage>
</organism>
<feature type="transmembrane region" description="Helical" evidence="2">
    <location>
        <begin position="579"/>
        <end position="606"/>
    </location>
</feature>
<evidence type="ECO:0000313" key="4">
    <source>
        <dbReference type="Proteomes" id="UP000193467"/>
    </source>
</evidence>
<dbReference type="Proteomes" id="UP000193467">
    <property type="component" value="Unassembled WGS sequence"/>
</dbReference>
<reference evidence="3 4" key="1">
    <citation type="submission" date="2016-07" db="EMBL/GenBank/DDBJ databases">
        <title>Pervasive Adenine N6-methylation of Active Genes in Fungi.</title>
        <authorList>
            <consortium name="DOE Joint Genome Institute"/>
            <person name="Mondo S.J."/>
            <person name="Dannebaum R.O."/>
            <person name="Kuo R.C."/>
            <person name="Labutti K."/>
            <person name="Haridas S."/>
            <person name="Kuo A."/>
            <person name="Salamov A."/>
            <person name="Ahrendt S.R."/>
            <person name="Lipzen A."/>
            <person name="Sullivan W."/>
            <person name="Andreopoulos W.B."/>
            <person name="Clum A."/>
            <person name="Lindquist E."/>
            <person name="Daum C."/>
            <person name="Ramamoorthy G.K."/>
            <person name="Gryganskyi A."/>
            <person name="Culley D."/>
            <person name="Magnuson J.K."/>
            <person name="James T.Y."/>
            <person name="O'Malley M.A."/>
            <person name="Stajich J.E."/>
            <person name="Spatafora J.W."/>
            <person name="Visel A."/>
            <person name="Grigoriev I.V."/>
        </authorList>
    </citation>
    <scope>NUCLEOTIDE SEQUENCE [LARGE SCALE GENOMIC DNA]</scope>
    <source>
        <strain evidence="3 4">62-1032</strain>
    </source>
</reference>
<keyword evidence="4" id="KW-1185">Reference proteome</keyword>
<dbReference type="InParanoid" id="A0A1Y2FGD8"/>
<keyword evidence="2" id="KW-1133">Transmembrane helix</keyword>
<gene>
    <name evidence="3" type="ORF">BCR35DRAFT_352196</name>
</gene>
<dbReference type="AlphaFoldDB" id="A0A1Y2FGD8"/>
<evidence type="ECO:0000256" key="1">
    <source>
        <dbReference type="SAM" id="MobiDB-lite"/>
    </source>
</evidence>
<comment type="caution">
    <text evidence="3">The sequence shown here is derived from an EMBL/GenBank/DDBJ whole genome shotgun (WGS) entry which is preliminary data.</text>
</comment>
<protein>
    <submittedName>
        <fullName evidence="3">Uncharacterized protein</fullName>
    </submittedName>
</protein>
<keyword evidence="2" id="KW-0472">Membrane</keyword>
<evidence type="ECO:0000313" key="3">
    <source>
        <dbReference type="EMBL" id="ORY82356.1"/>
    </source>
</evidence>
<feature type="transmembrane region" description="Helical" evidence="2">
    <location>
        <begin position="31"/>
        <end position="52"/>
    </location>
</feature>
<proteinExistence type="predicted"/>
<accession>A0A1Y2FGD8</accession>
<feature type="transmembrane region" description="Helical" evidence="2">
    <location>
        <begin position="686"/>
        <end position="704"/>
    </location>
</feature>
<name>A0A1Y2FGD8_9BASI</name>
<dbReference type="EMBL" id="MCGR01000021">
    <property type="protein sequence ID" value="ORY82356.1"/>
    <property type="molecule type" value="Genomic_DNA"/>
</dbReference>
<feature type="region of interest" description="Disordered" evidence="1">
    <location>
        <begin position="268"/>
        <end position="324"/>
    </location>
</feature>
<feature type="compositionally biased region" description="Basic and acidic residues" evidence="1">
    <location>
        <begin position="297"/>
        <end position="310"/>
    </location>
</feature>
<sequence>MDEEVREPLLVDAPAAKRPSAAKQASSACKCCLWISLAVVLAFVGCIAFFAGKAIVDVAKENLSPHSAQRYNASNSTSLPVVPIVGHDQLFDIAVTVWIKPTEPEILARRTARLAKLSAESEALGYSDSFTSSFERELAEEDALYADEEDLILYSEVPPSFRNLRLSDQHVVSIVEFEVPTARFCGLNLSSDDLRATFVLLPSSPSLLDNAFNYSSYIPPSFKTEPARAWPFPLGSEFQGERTMQDMIADLTSDSAPLVRFLNVPTEDAGAGKKNETSAELASGGKEDDDEDLEALEAAKKAQEKLDRQSKRWGSRTFPPTKPPLLVSRTQLRVHDDVTEYDLAAFNARHNKLKATSCRQHDPKRKDNLAHNNCESSWRETGPFATRVQFISPAAPETTRRGYMPFLTSHPGSHGLLDLIPIPVNRSLAMNETEEGVYEALPYDECILNASLPVSWRISFSGRSPAKLWLGDTVGNVFNSEVAHNASDLARINAHSWTEELQGLAGHRFHDDAHPRRRFFLNIVQIPLRFTISILTLLYWIYVPNRLGLVVWAAILSSVVSIASSLVNEGYAMYKDTDGSAWIVSLLALPFIIGSQSVDLAELWACRSWNVKREGRFGIKILRRHESHWERANGKLERQTPRVYWLALMLSIFLLYFFLDPAAFHLRPSSLPPRGPDDLGLFSLRFQTWHNAVVMALVLSCNIAQLHHNHRSRTFAGQSRMTAYLAWVSMLLRTALTLKSVVGEWKAYPGHSVEDLMQLGMASMWAWQALTLKAPESLEREVE</sequence>
<feature type="transmembrane region" description="Helical" evidence="2">
    <location>
        <begin position="549"/>
        <end position="567"/>
    </location>
</feature>
<feature type="transmembrane region" description="Helical" evidence="2">
    <location>
        <begin position="519"/>
        <end position="542"/>
    </location>
</feature>